<comment type="function">
    <text evidence="3">Involved in chemotaxis. Part of a chemotaxis signal transduction system that modulates chemotaxis in response to various stimuli. Catalyzes the demethylation of specific methylglutamate residues introduced into the chemoreceptors (methyl-accepting chemotaxis proteins or MCP) by CheR. Also mediates the irreversible deamidation of specific glutamine residues to glutamic acid.</text>
</comment>
<evidence type="ECO:0000259" key="7">
    <source>
        <dbReference type="PROSITE" id="PS50122"/>
    </source>
</evidence>
<feature type="domain" description="Response regulatory" evidence="6">
    <location>
        <begin position="3"/>
        <end position="120"/>
    </location>
</feature>
<feature type="active site" evidence="3 4">
    <location>
        <position position="197"/>
    </location>
</feature>
<dbReference type="EC" id="3.1.1.61" evidence="3"/>
<evidence type="ECO:0000259" key="6">
    <source>
        <dbReference type="PROSITE" id="PS50110"/>
    </source>
</evidence>
<keyword evidence="3" id="KW-0963">Cytoplasm</keyword>
<dbReference type="GO" id="GO:0008984">
    <property type="term" value="F:protein-glutamate methylesterase activity"/>
    <property type="evidence" value="ECO:0007669"/>
    <property type="project" value="UniProtKB-UniRule"/>
</dbReference>
<dbReference type="RefSeq" id="WP_042681747.1">
    <property type="nucleotide sequence ID" value="NZ_CABKTM010000043.1"/>
</dbReference>
<comment type="catalytic activity">
    <reaction evidence="3">
        <text>L-glutaminyl-[protein] + H2O = L-glutamyl-[protein] + NH4(+)</text>
        <dbReference type="Rhea" id="RHEA:16441"/>
        <dbReference type="Rhea" id="RHEA-COMP:10207"/>
        <dbReference type="Rhea" id="RHEA-COMP:10208"/>
        <dbReference type="ChEBI" id="CHEBI:15377"/>
        <dbReference type="ChEBI" id="CHEBI:28938"/>
        <dbReference type="ChEBI" id="CHEBI:29973"/>
        <dbReference type="ChEBI" id="CHEBI:30011"/>
        <dbReference type="EC" id="3.5.1.44"/>
    </reaction>
</comment>
<dbReference type="SUPFAM" id="SSF52172">
    <property type="entry name" value="CheY-like"/>
    <property type="match status" value="1"/>
</dbReference>
<reference evidence="8" key="1">
    <citation type="submission" date="2022-07" db="EMBL/GenBank/DDBJ databases">
        <title>Enhanced cultured diversity of the mouse gut microbiota enables custom-made synthetic communities.</title>
        <authorList>
            <person name="Afrizal A."/>
        </authorList>
    </citation>
    <scope>NUCLEOTIDE SEQUENCE</scope>
    <source>
        <strain evidence="8">DSM 29482</strain>
    </source>
</reference>
<dbReference type="Gene3D" id="3.40.50.180">
    <property type="entry name" value="Methylesterase CheB, C-terminal domain"/>
    <property type="match status" value="1"/>
</dbReference>
<dbReference type="InterPro" id="IPR008248">
    <property type="entry name" value="CheB-like"/>
</dbReference>
<evidence type="ECO:0000256" key="1">
    <source>
        <dbReference type="ARBA" id="ARBA00022801"/>
    </source>
</evidence>
<dbReference type="GO" id="GO:0006935">
    <property type="term" value="P:chemotaxis"/>
    <property type="evidence" value="ECO:0007669"/>
    <property type="project" value="UniProtKB-UniRule"/>
</dbReference>
<comment type="caution">
    <text evidence="8">The sequence shown here is derived from an EMBL/GenBank/DDBJ whole genome shotgun (WGS) entry which is preliminary data.</text>
</comment>
<dbReference type="Pfam" id="PF00072">
    <property type="entry name" value="Response_reg"/>
    <property type="match status" value="1"/>
</dbReference>
<dbReference type="GO" id="GO:0050568">
    <property type="term" value="F:protein-glutamine glutaminase activity"/>
    <property type="evidence" value="ECO:0007669"/>
    <property type="project" value="UniProtKB-UniRule"/>
</dbReference>
<proteinExistence type="inferred from homology"/>
<dbReference type="GO" id="GO:0005737">
    <property type="term" value="C:cytoplasm"/>
    <property type="evidence" value="ECO:0007669"/>
    <property type="project" value="UniProtKB-SubCell"/>
</dbReference>
<dbReference type="GO" id="GO:0000156">
    <property type="term" value="F:phosphorelay response regulator activity"/>
    <property type="evidence" value="ECO:0007669"/>
    <property type="project" value="InterPro"/>
</dbReference>
<accession>A0A9X2S3H9</accession>
<dbReference type="EMBL" id="JANJZL010000001">
    <property type="protein sequence ID" value="MCR2042750.1"/>
    <property type="molecule type" value="Genomic_DNA"/>
</dbReference>
<sequence>MIKVLVVDDSALIRKIVIDILEEDQEIKVVGTARNGKDAIEKILSLKPDVITLDIEMPIMDGISTLKEIVRNHKIPVVMLSSLTVKGADLTLKALDIGAVDFVTKPKNIFSIGSISEKNKLIRKVKIASKIRIDEKQRTFEQIKLFEEDENKGKYNTDNPYDNIIAIATSTGGPKALQEVIPKLPYNINGTIVVVQHMPAGFTKSLAIRLNSISQIKVKEGEDSEKLKRGYCYIAPGDFHMNIYQQGNEFFIKLNKEEPISGLRPSADILMNSVSKLNGINKIGIVLTGMGSDGSKGISQIKNKGGYTMAQDEKTSIVFGMPRSAIDTGNIDLVLPLDKFGNEIIKRAGVQ</sequence>
<dbReference type="CDD" id="cd16432">
    <property type="entry name" value="CheB_Rec"/>
    <property type="match status" value="1"/>
</dbReference>
<dbReference type="AlphaFoldDB" id="A0A9X2S3H9"/>
<dbReference type="PROSITE" id="PS50122">
    <property type="entry name" value="CHEB"/>
    <property type="match status" value="1"/>
</dbReference>
<comment type="similarity">
    <text evidence="3">Belongs to the CheB family.</text>
</comment>
<dbReference type="InterPro" id="IPR011006">
    <property type="entry name" value="CheY-like_superfamily"/>
</dbReference>
<dbReference type="PANTHER" id="PTHR42872">
    <property type="entry name" value="PROTEIN-GLUTAMATE METHYLESTERASE/PROTEIN-GLUTAMINE GLUTAMINASE"/>
    <property type="match status" value="1"/>
</dbReference>
<evidence type="ECO:0000256" key="3">
    <source>
        <dbReference type="HAMAP-Rule" id="MF_00099"/>
    </source>
</evidence>
<comment type="catalytic activity">
    <reaction evidence="2 3">
        <text>[protein]-L-glutamate 5-O-methyl ester + H2O = L-glutamyl-[protein] + methanol + H(+)</text>
        <dbReference type="Rhea" id="RHEA:23236"/>
        <dbReference type="Rhea" id="RHEA-COMP:10208"/>
        <dbReference type="Rhea" id="RHEA-COMP:10311"/>
        <dbReference type="ChEBI" id="CHEBI:15377"/>
        <dbReference type="ChEBI" id="CHEBI:15378"/>
        <dbReference type="ChEBI" id="CHEBI:17790"/>
        <dbReference type="ChEBI" id="CHEBI:29973"/>
        <dbReference type="ChEBI" id="CHEBI:82795"/>
        <dbReference type="EC" id="3.1.1.61"/>
    </reaction>
</comment>
<dbReference type="InterPro" id="IPR001789">
    <property type="entry name" value="Sig_transdc_resp-reg_receiver"/>
</dbReference>
<dbReference type="HAMAP" id="MF_00099">
    <property type="entry name" value="CheB_chemtxs"/>
    <property type="match status" value="1"/>
</dbReference>
<dbReference type="SMART" id="SM00448">
    <property type="entry name" value="REC"/>
    <property type="match status" value="1"/>
</dbReference>
<gene>
    <name evidence="3" type="primary">cheB</name>
    <name evidence="8" type="ORF">NSA23_01340</name>
</gene>
<evidence type="ECO:0000256" key="2">
    <source>
        <dbReference type="ARBA" id="ARBA00048267"/>
    </source>
</evidence>
<comment type="PTM">
    <text evidence="3">Phosphorylated by CheA. Phosphorylation of the N-terminal regulatory domain activates the methylesterase activity.</text>
</comment>
<dbReference type="OrthoDB" id="9793421at2"/>
<feature type="active site" evidence="3 4">
    <location>
        <position position="170"/>
    </location>
</feature>
<dbReference type="SUPFAM" id="SSF52738">
    <property type="entry name" value="Methylesterase CheB, C-terminal domain"/>
    <property type="match status" value="1"/>
</dbReference>
<dbReference type="InterPro" id="IPR000673">
    <property type="entry name" value="Sig_transdc_resp-reg_Me-estase"/>
</dbReference>
<comment type="subcellular location">
    <subcellularLocation>
        <location evidence="3">Cytoplasm</location>
    </subcellularLocation>
</comment>
<dbReference type="Gene3D" id="3.40.50.2300">
    <property type="match status" value="1"/>
</dbReference>
<dbReference type="Pfam" id="PF01339">
    <property type="entry name" value="CheB_methylest"/>
    <property type="match status" value="1"/>
</dbReference>
<dbReference type="PIRSF" id="PIRSF000876">
    <property type="entry name" value="RR_chemtxs_CheB"/>
    <property type="match status" value="1"/>
</dbReference>
<keyword evidence="3 4" id="KW-0145">Chemotaxis</keyword>
<feature type="modified residue" description="4-aspartylphosphate" evidence="3 5">
    <location>
        <position position="54"/>
    </location>
</feature>
<comment type="domain">
    <text evidence="3">Contains a C-terminal catalytic domain, and an N-terminal region which modulates catalytic activity.</text>
</comment>
<name>A0A9X2S3H9_9FIRM</name>
<keyword evidence="9" id="KW-1185">Reference proteome</keyword>
<dbReference type="CDD" id="cd17541">
    <property type="entry name" value="REC_CheB-like"/>
    <property type="match status" value="1"/>
</dbReference>
<keyword evidence="3 5" id="KW-0597">Phosphoprotein</keyword>
<keyword evidence="1 3" id="KW-0378">Hydrolase</keyword>
<feature type="domain" description="CheB-type methylesterase" evidence="7">
    <location>
        <begin position="160"/>
        <end position="351"/>
    </location>
</feature>
<dbReference type="InterPro" id="IPR035909">
    <property type="entry name" value="CheB_C"/>
</dbReference>
<organism evidence="8 9">
    <name type="scientific">Anaerosalibacter massiliensis</name>
    <dbReference type="NCBI Taxonomy" id="1347392"/>
    <lineage>
        <taxon>Bacteria</taxon>
        <taxon>Bacillati</taxon>
        <taxon>Bacillota</taxon>
        <taxon>Tissierellia</taxon>
        <taxon>Tissierellales</taxon>
        <taxon>Sporanaerobacteraceae</taxon>
        <taxon>Anaerosalibacter</taxon>
    </lineage>
</organism>
<evidence type="ECO:0000256" key="4">
    <source>
        <dbReference type="PROSITE-ProRule" id="PRU00050"/>
    </source>
</evidence>
<dbReference type="NCBIfam" id="NF001965">
    <property type="entry name" value="PRK00742.1"/>
    <property type="match status" value="1"/>
</dbReference>
<feature type="active site" evidence="3 4">
    <location>
        <position position="293"/>
    </location>
</feature>
<protein>
    <recommendedName>
        <fullName evidence="3">Protein-glutamate methylesterase/protein-glutamine glutaminase</fullName>
        <ecNumber evidence="3">3.1.1.61</ecNumber>
        <ecNumber evidence="3">3.5.1.44</ecNumber>
    </recommendedName>
</protein>
<dbReference type="PROSITE" id="PS50110">
    <property type="entry name" value="RESPONSE_REGULATORY"/>
    <property type="match status" value="1"/>
</dbReference>
<evidence type="ECO:0000256" key="5">
    <source>
        <dbReference type="PROSITE-ProRule" id="PRU00169"/>
    </source>
</evidence>
<evidence type="ECO:0000313" key="8">
    <source>
        <dbReference type="EMBL" id="MCR2042750.1"/>
    </source>
</evidence>
<evidence type="ECO:0000313" key="9">
    <source>
        <dbReference type="Proteomes" id="UP001142078"/>
    </source>
</evidence>
<dbReference type="Proteomes" id="UP001142078">
    <property type="component" value="Unassembled WGS sequence"/>
</dbReference>
<dbReference type="EC" id="3.5.1.44" evidence="3"/>
<dbReference type="PANTHER" id="PTHR42872:SF3">
    <property type="entry name" value="PROTEIN-GLUTAMATE METHYLESTERASE_PROTEIN-GLUTAMINE GLUTAMINASE 1"/>
    <property type="match status" value="1"/>
</dbReference>